<keyword evidence="5" id="KW-1185">Reference proteome</keyword>
<dbReference type="InterPro" id="IPR004919">
    <property type="entry name" value="GmrSD_N"/>
</dbReference>
<evidence type="ECO:0000256" key="1">
    <source>
        <dbReference type="SAM" id="MobiDB-lite"/>
    </source>
</evidence>
<dbReference type="Proteomes" id="UP001254564">
    <property type="component" value="Unassembled WGS sequence"/>
</dbReference>
<keyword evidence="4" id="KW-0378">Hydrolase</keyword>
<sequence>MSNGIDQLSVRDLLGGAPQAVSSYLIPMYQRNYAWGEGEITQLIQDVLDEMLKQTATAGRVNPYYIGTLVVFHKNSDSNQPLYEVIDGQQRLTTLFLLASFFRNRTDIARQALRDWFQNPCVQFESRPHSSKTLLAVFNGQAENSDAQTLHTEAYNRDILNGYELIQRLVPKLCKENGASLETFADYLFHYVQIMRVQVPQDTDLNHYFEIMNNRGEQLEKHEVLKSKLMSQLEKADYNVLQSVWEACANMERYVQMGFTPAERDRLFGEQNWGELQPQNFADLSQTLVKTSTQQDSEQALPLSQLIATPPSAQNQQAQKQDKAGKKEESPERFNTVINFPNFLLQVLRVTTGKNIPLDDKRLIAVFEEHLLSKADATDQVKSFIYNLLKCKFLFDHYIIKREFTGNSDDWSLKRLKWQASNNSNDYVNTFGTEDGDSDTNRRVLMLLSALHTSTPTMVYKHWLNAALYFLFRAETVESQAYLRHLESIARCFVYDRFLAYGDGAEYYDIIYQRRGQPLTKRWSYIDETKLTFGNIANNLVFNYLDYLLWCKYYKEDSRLRSYSFSFRSSVEHYYPQNPLPGVDELPRDYLDSFGNLCLISHSKNSRLSNLSPEAKKDYYRKGGIDSIKQWLMMEMSPWTEDEIQQHNDEMLKVFKKDLESSQAHLATATTG</sequence>
<evidence type="ECO:0000313" key="4">
    <source>
        <dbReference type="EMBL" id="MDR5900119.1"/>
    </source>
</evidence>
<dbReference type="Pfam" id="PF07510">
    <property type="entry name" value="GmrSD_C"/>
    <property type="match status" value="1"/>
</dbReference>
<evidence type="ECO:0000259" key="3">
    <source>
        <dbReference type="Pfam" id="PF07510"/>
    </source>
</evidence>
<dbReference type="PANTHER" id="PTHR35149:SF1">
    <property type="entry name" value="DUF5655 DOMAIN-CONTAINING PROTEIN"/>
    <property type="match status" value="1"/>
</dbReference>
<dbReference type="InterPro" id="IPR011089">
    <property type="entry name" value="GmrSD_C"/>
</dbReference>
<comment type="caution">
    <text evidence="4">The sequence shown here is derived from an EMBL/GenBank/DDBJ whole genome shotgun (WGS) entry which is preliminary data.</text>
</comment>
<feature type="region of interest" description="Disordered" evidence="1">
    <location>
        <begin position="309"/>
        <end position="331"/>
    </location>
</feature>
<dbReference type="EMBL" id="JARWAN010000027">
    <property type="protein sequence ID" value="MDR5900119.1"/>
    <property type="molecule type" value="Genomic_DNA"/>
</dbReference>
<feature type="compositionally biased region" description="Basic and acidic residues" evidence="1">
    <location>
        <begin position="320"/>
        <end position="331"/>
    </location>
</feature>
<evidence type="ECO:0000313" key="5">
    <source>
        <dbReference type="Proteomes" id="UP001254564"/>
    </source>
</evidence>
<reference evidence="4 5" key="1">
    <citation type="submission" date="2023-04" db="EMBL/GenBank/DDBJ databases">
        <title>A long-awaited taxogenomic arrangement of the family Halomonadaceae.</title>
        <authorList>
            <person name="De La Haba R."/>
            <person name="Chuvochina M."/>
            <person name="Wittouck S."/>
            <person name="Arahal D.R."/>
            <person name="Sanchez-Porro C."/>
            <person name="Hugenholtz P."/>
            <person name="Ventosa A."/>
        </authorList>
    </citation>
    <scope>NUCLEOTIDE SEQUENCE [LARGE SCALE GENOMIC DNA]</scope>
    <source>
        <strain evidence="4 5">DSM 21020</strain>
    </source>
</reference>
<dbReference type="Pfam" id="PF03235">
    <property type="entry name" value="GmrSD_N"/>
    <property type="match status" value="1"/>
</dbReference>
<evidence type="ECO:0000259" key="2">
    <source>
        <dbReference type="Pfam" id="PF03235"/>
    </source>
</evidence>
<dbReference type="GO" id="GO:0004519">
    <property type="term" value="F:endonuclease activity"/>
    <property type="evidence" value="ECO:0007669"/>
    <property type="project" value="UniProtKB-KW"/>
</dbReference>
<feature type="domain" description="GmrSD restriction endonucleases N-terminal" evidence="2">
    <location>
        <begin position="20"/>
        <end position="229"/>
    </location>
</feature>
<keyword evidence="4" id="KW-0255">Endonuclease</keyword>
<accession>A0ABU1H743</accession>
<name>A0ABU1H743_9GAMM</name>
<gene>
    <name evidence="4" type="ORF">QC823_14130</name>
</gene>
<organism evidence="4 5">
    <name type="scientific">Vreelandella vilamensis</name>
    <dbReference type="NCBI Taxonomy" id="531309"/>
    <lineage>
        <taxon>Bacteria</taxon>
        <taxon>Pseudomonadati</taxon>
        <taxon>Pseudomonadota</taxon>
        <taxon>Gammaproteobacteria</taxon>
        <taxon>Oceanospirillales</taxon>
        <taxon>Halomonadaceae</taxon>
        <taxon>Vreelandella</taxon>
    </lineage>
</organism>
<dbReference type="PANTHER" id="PTHR35149">
    <property type="entry name" value="SLL5132 PROTEIN"/>
    <property type="match status" value="1"/>
</dbReference>
<proteinExistence type="predicted"/>
<keyword evidence="4" id="KW-0540">Nuclease</keyword>
<protein>
    <submittedName>
        <fullName evidence="4">DUF262 domain-containing HNH endonuclease family protein</fullName>
    </submittedName>
</protein>
<dbReference type="RefSeq" id="WP_309656991.1">
    <property type="nucleotide sequence ID" value="NZ_JARWAN010000027.1"/>
</dbReference>
<feature type="domain" description="GmrSD restriction endonucleases C-terminal" evidence="3">
    <location>
        <begin position="526"/>
        <end position="654"/>
    </location>
</feature>